<dbReference type="AlphaFoldDB" id="A0A6J8CCA6"/>
<dbReference type="EMBL" id="CACVKT020005253">
    <property type="protein sequence ID" value="CAC5394083.1"/>
    <property type="molecule type" value="Genomic_DNA"/>
</dbReference>
<dbReference type="Pfam" id="PF13843">
    <property type="entry name" value="DDE_Tnp_1_7"/>
    <property type="match status" value="2"/>
</dbReference>
<dbReference type="PANTHER" id="PTHR46599">
    <property type="entry name" value="PIGGYBAC TRANSPOSABLE ELEMENT-DERIVED PROTEIN 4"/>
    <property type="match status" value="1"/>
</dbReference>
<evidence type="ECO:0000259" key="1">
    <source>
        <dbReference type="Pfam" id="PF13843"/>
    </source>
</evidence>
<organism evidence="2 3">
    <name type="scientific">Mytilus coruscus</name>
    <name type="common">Sea mussel</name>
    <dbReference type="NCBI Taxonomy" id="42192"/>
    <lineage>
        <taxon>Eukaryota</taxon>
        <taxon>Metazoa</taxon>
        <taxon>Spiralia</taxon>
        <taxon>Lophotrochozoa</taxon>
        <taxon>Mollusca</taxon>
        <taxon>Bivalvia</taxon>
        <taxon>Autobranchia</taxon>
        <taxon>Pteriomorphia</taxon>
        <taxon>Mytilida</taxon>
        <taxon>Mytiloidea</taxon>
        <taxon>Mytilidae</taxon>
        <taxon>Mytilinae</taxon>
        <taxon>Mytilus</taxon>
    </lineage>
</organism>
<dbReference type="InterPro" id="IPR029526">
    <property type="entry name" value="PGBD"/>
</dbReference>
<keyword evidence="3" id="KW-1185">Reference proteome</keyword>
<sequence length="193" mass="22551">MDDPFLEYIHVINKTDNYANYNIQQRPNDNKIPWSIPTLPEIKAFPGLTYQMGISRKPSTKLYRSTDPIMVTPIFSSTLNRDRYTQILRYLHFSDHVNEPRQEPFLQRAAWLLQNFVRNCIEGANIADQGYHGYTDNSFTSPNLYLEFWENYETAACGTVRTSRTSLPKNIMCQKPVNISVRGDLRFRQKGDF</sequence>
<feature type="domain" description="PiggyBac transposable element-derived protein" evidence="1">
    <location>
        <begin position="126"/>
        <end position="177"/>
    </location>
</feature>
<proteinExistence type="predicted"/>
<name>A0A6J8CCA6_MYTCO</name>
<dbReference type="PANTHER" id="PTHR46599:SF3">
    <property type="entry name" value="PIGGYBAC TRANSPOSABLE ELEMENT-DERIVED PROTEIN 4"/>
    <property type="match status" value="1"/>
</dbReference>
<accession>A0A6J8CCA6</accession>
<dbReference type="Proteomes" id="UP000507470">
    <property type="component" value="Unassembled WGS sequence"/>
</dbReference>
<evidence type="ECO:0000313" key="2">
    <source>
        <dbReference type="EMBL" id="CAC5394083.1"/>
    </source>
</evidence>
<evidence type="ECO:0000313" key="3">
    <source>
        <dbReference type="Proteomes" id="UP000507470"/>
    </source>
</evidence>
<reference evidence="2 3" key="1">
    <citation type="submission" date="2020-06" db="EMBL/GenBank/DDBJ databases">
        <authorList>
            <person name="Li R."/>
            <person name="Bekaert M."/>
        </authorList>
    </citation>
    <scope>NUCLEOTIDE SEQUENCE [LARGE SCALE GENOMIC DNA]</scope>
    <source>
        <strain evidence="3">wild</strain>
    </source>
</reference>
<feature type="domain" description="PiggyBac transposable element-derived protein" evidence="1">
    <location>
        <begin position="34"/>
        <end position="120"/>
    </location>
</feature>
<dbReference type="OrthoDB" id="9985837at2759"/>
<gene>
    <name evidence="2" type="ORF">MCOR_28879</name>
</gene>
<protein>
    <recommendedName>
        <fullName evidence="1">PiggyBac transposable element-derived protein domain-containing protein</fullName>
    </recommendedName>
</protein>